<dbReference type="EMBL" id="MT141368">
    <property type="protein sequence ID" value="QJA59411.1"/>
    <property type="molecule type" value="Genomic_DNA"/>
</dbReference>
<dbReference type="EMBL" id="MT142277">
    <property type="protein sequence ID" value="QJA77321.1"/>
    <property type="molecule type" value="Genomic_DNA"/>
</dbReference>
<proteinExistence type="predicted"/>
<dbReference type="Gene3D" id="3.90.320.10">
    <property type="match status" value="1"/>
</dbReference>
<protein>
    <recommendedName>
        <fullName evidence="3">PD-(D/E)XK nuclease superfamily protein</fullName>
    </recommendedName>
</protein>
<evidence type="ECO:0000313" key="2">
    <source>
        <dbReference type="EMBL" id="QJA77321.1"/>
    </source>
</evidence>
<organism evidence="2">
    <name type="scientific">viral metagenome</name>
    <dbReference type="NCBI Taxonomy" id="1070528"/>
    <lineage>
        <taxon>unclassified sequences</taxon>
        <taxon>metagenomes</taxon>
        <taxon>organismal metagenomes</taxon>
    </lineage>
</organism>
<dbReference type="InterPro" id="IPR011604">
    <property type="entry name" value="PDDEXK-like_dom_sf"/>
</dbReference>
<evidence type="ECO:0008006" key="3">
    <source>
        <dbReference type="Google" id="ProtNLM"/>
    </source>
</evidence>
<reference evidence="2" key="1">
    <citation type="submission" date="2020-03" db="EMBL/GenBank/DDBJ databases">
        <title>The deep terrestrial virosphere.</title>
        <authorList>
            <person name="Holmfeldt K."/>
            <person name="Nilsson E."/>
            <person name="Simone D."/>
            <person name="Lopez-Fernandez M."/>
            <person name="Wu X."/>
            <person name="de Brujin I."/>
            <person name="Lundin D."/>
            <person name="Andersson A."/>
            <person name="Bertilsson S."/>
            <person name="Dopson M."/>
        </authorList>
    </citation>
    <scope>NUCLEOTIDE SEQUENCE</scope>
    <source>
        <strain evidence="2">MM415A01325</strain>
        <strain evidence="1">MM415B01302</strain>
    </source>
</reference>
<sequence>MKITEDPWFRAKVIEKIRAREFGERTGVHQSDLNYCLNRQAFRRLAPKGDTDRETLIFSLGYSTQRWLTGMDKDEPEMEVDGIKVTTDCVAEGDEYTAINTPTGVVYSNELPWELKATFTSSSKPIEENVAWLRQIMAECYVRNTTQAKLTRFCLMGNWLWVWNGRAKPAKLAELVKEHGENWDDHPVLQAYNLEFTEEEIARNWRWLLERRTLFLQVIESGKALPKAVSIPSGQEYECKWCAYTKECEEGGLSIGGVCTCGDCVCTSNNNMQ</sequence>
<evidence type="ECO:0000313" key="1">
    <source>
        <dbReference type="EMBL" id="QJA59411.1"/>
    </source>
</evidence>
<accession>A0A6M3K602</accession>
<gene>
    <name evidence="2" type="ORF">MM415A01325_0003</name>
    <name evidence="1" type="ORF">MM415B01302_0014</name>
</gene>
<dbReference type="AlphaFoldDB" id="A0A6M3K602"/>
<name>A0A6M3K602_9ZZZZ</name>